<reference evidence="6" key="1">
    <citation type="submission" date="2018-05" db="EMBL/GenBank/DDBJ databases">
        <authorList>
            <person name="Lanie J.A."/>
            <person name="Ng W.-L."/>
            <person name="Kazmierczak K.M."/>
            <person name="Andrzejewski T.M."/>
            <person name="Davidsen T.M."/>
            <person name="Wayne K.J."/>
            <person name="Tettelin H."/>
            <person name="Glass J.I."/>
            <person name="Rusch D."/>
            <person name="Podicherti R."/>
            <person name="Tsui H.-C.T."/>
            <person name="Winkler M.E."/>
        </authorList>
    </citation>
    <scope>NUCLEOTIDE SEQUENCE</scope>
</reference>
<protein>
    <recommendedName>
        <fullName evidence="5">Sulfatase N-terminal domain-containing protein</fullName>
    </recommendedName>
</protein>
<dbReference type="GO" id="GO:0046872">
    <property type="term" value="F:metal ion binding"/>
    <property type="evidence" value="ECO:0007669"/>
    <property type="project" value="UniProtKB-KW"/>
</dbReference>
<keyword evidence="3" id="KW-0378">Hydrolase</keyword>
<dbReference type="PANTHER" id="PTHR42693">
    <property type="entry name" value="ARYLSULFATASE FAMILY MEMBER"/>
    <property type="match status" value="1"/>
</dbReference>
<dbReference type="PROSITE" id="PS00149">
    <property type="entry name" value="SULFATASE_2"/>
    <property type="match status" value="1"/>
</dbReference>
<evidence type="ECO:0000256" key="3">
    <source>
        <dbReference type="ARBA" id="ARBA00022801"/>
    </source>
</evidence>
<keyword evidence="2" id="KW-0479">Metal-binding</keyword>
<dbReference type="InterPro" id="IPR000917">
    <property type="entry name" value="Sulfatase_N"/>
</dbReference>
<dbReference type="InterPro" id="IPR024607">
    <property type="entry name" value="Sulfatase_CS"/>
</dbReference>
<dbReference type="InterPro" id="IPR050738">
    <property type="entry name" value="Sulfatase"/>
</dbReference>
<organism evidence="6">
    <name type="scientific">marine metagenome</name>
    <dbReference type="NCBI Taxonomy" id="408172"/>
    <lineage>
        <taxon>unclassified sequences</taxon>
        <taxon>metagenomes</taxon>
        <taxon>ecological metagenomes</taxon>
    </lineage>
</organism>
<name>A0A382M4I7_9ZZZZ</name>
<dbReference type="EMBL" id="UINC01091297">
    <property type="protein sequence ID" value="SVC43954.1"/>
    <property type="molecule type" value="Genomic_DNA"/>
</dbReference>
<sequence length="289" mass="32678">MGTSDNPVIETPNLDLLASQGIVLDQVYSSCPICSPYRGQLMTGRYSHCNGVLDNEYSLHPNQDFLPDVLKRAGYTTGYVGKWHLGYPPYTQDNRFGFDYMAAYDCRHSYYKTDYFENETGPISMDGWAPKIETDLAIRFMESSVDPFCLIMSWGPPHWPYDEYPDAYDVYDPEKVDLPPNVPDQMSAFARKEIADYYGNVTGLDAQFGRVVEAIDLLGISDNTILIFTSDHGDHLSSHGYGKPMDRWMHHSYRASKATPYEESIHVPFVARWPGHIPAGLRSDAIVSS</sequence>
<keyword evidence="4" id="KW-0106">Calcium</keyword>
<evidence type="ECO:0000256" key="2">
    <source>
        <dbReference type="ARBA" id="ARBA00022723"/>
    </source>
</evidence>
<evidence type="ECO:0000256" key="1">
    <source>
        <dbReference type="ARBA" id="ARBA00008779"/>
    </source>
</evidence>
<evidence type="ECO:0000259" key="5">
    <source>
        <dbReference type="Pfam" id="PF00884"/>
    </source>
</evidence>
<accession>A0A382M4I7</accession>
<dbReference type="InterPro" id="IPR017850">
    <property type="entry name" value="Alkaline_phosphatase_core_sf"/>
</dbReference>
<evidence type="ECO:0000313" key="6">
    <source>
        <dbReference type="EMBL" id="SVC43954.1"/>
    </source>
</evidence>
<evidence type="ECO:0000256" key="4">
    <source>
        <dbReference type="ARBA" id="ARBA00022837"/>
    </source>
</evidence>
<dbReference type="GO" id="GO:0004065">
    <property type="term" value="F:arylsulfatase activity"/>
    <property type="evidence" value="ECO:0007669"/>
    <property type="project" value="TreeGrafter"/>
</dbReference>
<dbReference type="Pfam" id="PF00884">
    <property type="entry name" value="Sulfatase"/>
    <property type="match status" value="1"/>
</dbReference>
<comment type="similarity">
    <text evidence="1">Belongs to the sulfatase family.</text>
</comment>
<feature type="non-terminal residue" evidence="6">
    <location>
        <position position="289"/>
    </location>
</feature>
<feature type="domain" description="Sulfatase N-terminal" evidence="5">
    <location>
        <begin position="1"/>
        <end position="288"/>
    </location>
</feature>
<proteinExistence type="inferred from homology"/>
<dbReference type="SUPFAM" id="SSF53649">
    <property type="entry name" value="Alkaline phosphatase-like"/>
    <property type="match status" value="1"/>
</dbReference>
<dbReference type="Gene3D" id="3.40.720.10">
    <property type="entry name" value="Alkaline Phosphatase, subunit A"/>
    <property type="match status" value="1"/>
</dbReference>
<dbReference type="PANTHER" id="PTHR42693:SF53">
    <property type="entry name" value="ENDO-4-O-SULFATASE"/>
    <property type="match status" value="1"/>
</dbReference>
<gene>
    <name evidence="6" type="ORF">METZ01_LOCUS296808</name>
</gene>
<dbReference type="AlphaFoldDB" id="A0A382M4I7"/>